<feature type="compositionally biased region" description="Polar residues" evidence="1">
    <location>
        <begin position="1"/>
        <end position="13"/>
    </location>
</feature>
<comment type="caution">
    <text evidence="2">The sequence shown here is derived from an EMBL/GenBank/DDBJ whole genome shotgun (WGS) entry which is preliminary data.</text>
</comment>
<reference evidence="2 3" key="1">
    <citation type="submission" date="2018-06" db="EMBL/GenBank/DDBJ databases">
        <title>Whole genome sequencing of Candida tropicalis (genome annotated by CSBL at Korea University).</title>
        <authorList>
            <person name="Ahn J."/>
        </authorList>
    </citation>
    <scope>NUCLEOTIDE SEQUENCE [LARGE SCALE GENOMIC DNA]</scope>
    <source>
        <strain evidence="2 3">ATCC 20962</strain>
    </source>
</reference>
<dbReference type="EMBL" id="QLNQ01000030">
    <property type="protein sequence ID" value="RCK54983.1"/>
    <property type="molecule type" value="Genomic_DNA"/>
</dbReference>
<dbReference type="GO" id="GO:0005758">
    <property type="term" value="C:mitochondrial intermembrane space"/>
    <property type="evidence" value="ECO:0007669"/>
    <property type="project" value="InterPro"/>
</dbReference>
<name>A0A367XMV8_9ASCO</name>
<dbReference type="Proteomes" id="UP000253472">
    <property type="component" value="Unassembled WGS sequence"/>
</dbReference>
<evidence type="ECO:0000256" key="1">
    <source>
        <dbReference type="SAM" id="MobiDB-lite"/>
    </source>
</evidence>
<organism evidence="2 3">
    <name type="scientific">Candida viswanathii</name>
    <dbReference type="NCBI Taxonomy" id="5486"/>
    <lineage>
        <taxon>Eukaryota</taxon>
        <taxon>Fungi</taxon>
        <taxon>Dikarya</taxon>
        <taxon>Ascomycota</taxon>
        <taxon>Saccharomycotina</taxon>
        <taxon>Pichiomycetes</taxon>
        <taxon>Debaryomycetaceae</taxon>
        <taxon>Candida/Lodderomyces clade</taxon>
        <taxon>Candida</taxon>
    </lineage>
</organism>
<dbReference type="OrthoDB" id="5586401at2759"/>
<dbReference type="STRING" id="5486.A0A367XMV8"/>
<dbReference type="PANTHER" id="PTHR13639:SF2">
    <property type="entry name" value="CYTOCHROME C OXIDASE ASSEMBLY FACTOR 4 HOMOLOG, MITOCHONDRIAL"/>
    <property type="match status" value="1"/>
</dbReference>
<gene>
    <name evidence="2" type="primary">COA4_1</name>
    <name evidence="2" type="ORF">Cantr_04663</name>
</gene>
<protein>
    <submittedName>
        <fullName evidence="2">Cytochrome oxidase assembly factor 4</fullName>
    </submittedName>
</protein>
<evidence type="ECO:0000313" key="2">
    <source>
        <dbReference type="EMBL" id="RCK54983.1"/>
    </source>
</evidence>
<dbReference type="PANTHER" id="PTHR13639">
    <property type="entry name" value="CYTOCHROME C OXIDASE ASSEMBLY FACTOR 4 HOMOLOG, MITOCHONDRIAL"/>
    <property type="match status" value="1"/>
</dbReference>
<dbReference type="AlphaFoldDB" id="A0A367XMV8"/>
<accession>A0A367XMV8</accession>
<keyword evidence="3" id="KW-1185">Reference proteome</keyword>
<sequence length="83" mass="9695">MKPDASITQTATADSDNDDEPDEWDKRILKTGCYQENLNLQLCHADKGDWRQCLKEMQLFRECWEKNKNNERTSTVDNDDVGK</sequence>
<evidence type="ECO:0000313" key="3">
    <source>
        <dbReference type="Proteomes" id="UP000253472"/>
    </source>
</evidence>
<dbReference type="InterPro" id="IPR039870">
    <property type="entry name" value="Coa4-like"/>
</dbReference>
<dbReference type="GO" id="GO:0033617">
    <property type="term" value="P:mitochondrial respiratory chain complex IV assembly"/>
    <property type="evidence" value="ECO:0007669"/>
    <property type="project" value="InterPro"/>
</dbReference>
<dbReference type="PROSITE" id="PS51808">
    <property type="entry name" value="CHCH"/>
    <property type="match status" value="1"/>
</dbReference>
<feature type="region of interest" description="Disordered" evidence="1">
    <location>
        <begin position="1"/>
        <end position="23"/>
    </location>
</feature>
<proteinExistence type="predicted"/>